<comment type="caution">
    <text evidence="1">The sequence shown here is derived from an EMBL/GenBank/DDBJ whole genome shotgun (WGS) entry which is preliminary data.</text>
</comment>
<keyword evidence="2" id="KW-1185">Reference proteome</keyword>
<evidence type="ECO:0000313" key="1">
    <source>
        <dbReference type="EMBL" id="MBF5059649.1"/>
    </source>
</evidence>
<sequence length="253" mass="29220">MVMKHFFLGSLLPSLAIGGEPPIGFEELVALYRSNLTSADLEKVQAIRTLIDLKNVVQLLKNKPLDLRGNFTEKELDEALVNRVELPPYLFDALDEDEKLRNFSKVLIAYFNEEYEGFLKWYFAFEHEWRILIAGYRSKKLGVDPAEELQYEDFHDPLVAQILAQKDASTFEFPFEYADLGDKLKGTEGKPDEQYEAMARYRFERVLEATQDQPFSIDYLLGYLVQLMIVEDRFALDEKRGGEGLNEIVKGDL</sequence>
<dbReference type="Pfam" id="PF10962">
    <property type="entry name" value="DUF2764"/>
    <property type="match status" value="1"/>
</dbReference>
<proteinExistence type="predicted"/>
<name>A0ABS0B0C6_9BACT</name>
<accession>A0ABS0B0C6</accession>
<organism evidence="1 2">
    <name type="scientific">Candidatus Neptunichlamydia vexilliferae</name>
    <dbReference type="NCBI Taxonomy" id="1651774"/>
    <lineage>
        <taxon>Bacteria</taxon>
        <taxon>Pseudomonadati</taxon>
        <taxon>Chlamydiota</taxon>
        <taxon>Chlamydiia</taxon>
        <taxon>Parachlamydiales</taxon>
        <taxon>Simkaniaceae</taxon>
        <taxon>Candidatus Neptunichlamydia</taxon>
    </lineage>
</organism>
<protein>
    <submittedName>
        <fullName evidence="1">Uncharacterized protein</fullName>
    </submittedName>
</protein>
<dbReference type="EMBL" id="JAAEJV010000032">
    <property type="protein sequence ID" value="MBF5059649.1"/>
    <property type="molecule type" value="Genomic_DNA"/>
</dbReference>
<dbReference type="InterPro" id="IPR024492">
    <property type="entry name" value="DUF2764"/>
</dbReference>
<evidence type="ECO:0000313" key="2">
    <source>
        <dbReference type="Proteomes" id="UP001194714"/>
    </source>
</evidence>
<gene>
    <name evidence="1" type="ORF">NEPTK9_001165</name>
</gene>
<reference evidence="1 2" key="1">
    <citation type="submission" date="2020-01" db="EMBL/GenBank/DDBJ databases">
        <title>Draft genome sequence of Cand. Neptunochlamydia vexilliferae K9.</title>
        <authorList>
            <person name="Schulz F."/>
            <person name="Koestlbacher S."/>
            <person name="Wascher F."/>
            <person name="Pizzetti I."/>
            <person name="Horn M."/>
        </authorList>
    </citation>
    <scope>NUCLEOTIDE SEQUENCE [LARGE SCALE GENOMIC DNA]</scope>
    <source>
        <strain evidence="1 2">K9</strain>
    </source>
</reference>
<dbReference type="Proteomes" id="UP001194714">
    <property type="component" value="Unassembled WGS sequence"/>
</dbReference>